<gene>
    <name evidence="1" type="ORF">CEXT_245671</name>
</gene>
<accession>A0AAV4N5D8</accession>
<protein>
    <submittedName>
        <fullName evidence="1">Uncharacterized protein</fullName>
    </submittedName>
</protein>
<name>A0AAV4N5D8_CAEEX</name>
<dbReference type="Proteomes" id="UP001054945">
    <property type="component" value="Unassembled WGS sequence"/>
</dbReference>
<organism evidence="1 2">
    <name type="scientific">Caerostris extrusa</name>
    <name type="common">Bark spider</name>
    <name type="synonym">Caerostris bankana</name>
    <dbReference type="NCBI Taxonomy" id="172846"/>
    <lineage>
        <taxon>Eukaryota</taxon>
        <taxon>Metazoa</taxon>
        <taxon>Ecdysozoa</taxon>
        <taxon>Arthropoda</taxon>
        <taxon>Chelicerata</taxon>
        <taxon>Arachnida</taxon>
        <taxon>Araneae</taxon>
        <taxon>Araneomorphae</taxon>
        <taxon>Entelegynae</taxon>
        <taxon>Araneoidea</taxon>
        <taxon>Araneidae</taxon>
        <taxon>Caerostris</taxon>
    </lineage>
</organism>
<proteinExistence type="predicted"/>
<keyword evidence="2" id="KW-1185">Reference proteome</keyword>
<evidence type="ECO:0000313" key="2">
    <source>
        <dbReference type="Proteomes" id="UP001054945"/>
    </source>
</evidence>
<reference evidence="1 2" key="1">
    <citation type="submission" date="2021-06" db="EMBL/GenBank/DDBJ databases">
        <title>Caerostris extrusa draft genome.</title>
        <authorList>
            <person name="Kono N."/>
            <person name="Arakawa K."/>
        </authorList>
    </citation>
    <scope>NUCLEOTIDE SEQUENCE [LARGE SCALE GENOMIC DNA]</scope>
</reference>
<comment type="caution">
    <text evidence="1">The sequence shown here is derived from an EMBL/GenBank/DDBJ whole genome shotgun (WGS) entry which is preliminary data.</text>
</comment>
<evidence type="ECO:0000313" key="1">
    <source>
        <dbReference type="EMBL" id="GIX79651.1"/>
    </source>
</evidence>
<dbReference type="EMBL" id="BPLR01020516">
    <property type="protein sequence ID" value="GIX79651.1"/>
    <property type="molecule type" value="Genomic_DNA"/>
</dbReference>
<dbReference type="AlphaFoldDB" id="A0AAV4N5D8"/>
<sequence length="81" mass="9463">MMCAIRSSPLSVHRCIAYVTFDVPSKKSKEDKLTIVQSNKWDHYARSIVVQMSQLSATECHYWKGLLFRHQILWSRDCSIC</sequence>